<comment type="caution">
    <text evidence="4">The sequence shown here is derived from an EMBL/GenBank/DDBJ whole genome shotgun (WGS) entry which is preliminary data.</text>
</comment>
<dbReference type="Gene3D" id="1.10.640.10">
    <property type="entry name" value="Haem peroxidase domain superfamily, animal type"/>
    <property type="match status" value="1"/>
</dbReference>
<dbReference type="PANTHER" id="PTHR11475:SF4">
    <property type="entry name" value="CHORION PEROXIDASE"/>
    <property type="match status" value="1"/>
</dbReference>
<dbReference type="InterPro" id="IPR010255">
    <property type="entry name" value="Haem_peroxidase_sf"/>
</dbReference>
<dbReference type="GO" id="GO:0004601">
    <property type="term" value="F:peroxidase activity"/>
    <property type="evidence" value="ECO:0007669"/>
    <property type="project" value="InterPro"/>
</dbReference>
<keyword evidence="5" id="KW-1185">Reference proteome</keyword>
<keyword evidence="2" id="KW-0964">Secreted</keyword>
<dbReference type="PROSITE" id="PS50292">
    <property type="entry name" value="PEROXIDASE_3"/>
    <property type="match status" value="1"/>
</dbReference>
<evidence type="ECO:0000256" key="1">
    <source>
        <dbReference type="ARBA" id="ARBA00004613"/>
    </source>
</evidence>
<evidence type="ECO:0000256" key="3">
    <source>
        <dbReference type="ARBA" id="ARBA00023180"/>
    </source>
</evidence>
<reference evidence="4" key="1">
    <citation type="journal article" date="2019" name="bioRxiv">
        <title>The Genome of the Zebra Mussel, Dreissena polymorpha: A Resource for Invasive Species Research.</title>
        <authorList>
            <person name="McCartney M.A."/>
            <person name="Auch B."/>
            <person name="Kono T."/>
            <person name="Mallez S."/>
            <person name="Zhang Y."/>
            <person name="Obille A."/>
            <person name="Becker A."/>
            <person name="Abrahante J.E."/>
            <person name="Garbe J."/>
            <person name="Badalamenti J.P."/>
            <person name="Herman A."/>
            <person name="Mangelson H."/>
            <person name="Liachko I."/>
            <person name="Sullivan S."/>
            <person name="Sone E.D."/>
            <person name="Koren S."/>
            <person name="Silverstein K.A.T."/>
            <person name="Beckman K.B."/>
            <person name="Gohl D.M."/>
        </authorList>
    </citation>
    <scope>NUCLEOTIDE SEQUENCE</scope>
    <source>
        <strain evidence="4">Duluth1</strain>
        <tissue evidence="4">Whole animal</tissue>
    </source>
</reference>
<dbReference type="PRINTS" id="PR00457">
    <property type="entry name" value="ANPEROXIDASE"/>
</dbReference>
<evidence type="ECO:0000313" key="5">
    <source>
        <dbReference type="Proteomes" id="UP000828390"/>
    </source>
</evidence>
<dbReference type="EMBL" id="JAIWYP010000013">
    <property type="protein sequence ID" value="KAH3716256.1"/>
    <property type="molecule type" value="Genomic_DNA"/>
</dbReference>
<dbReference type="Proteomes" id="UP000828390">
    <property type="component" value="Unassembled WGS sequence"/>
</dbReference>
<dbReference type="SUPFAM" id="SSF48113">
    <property type="entry name" value="Heme-dependent peroxidases"/>
    <property type="match status" value="1"/>
</dbReference>
<sequence length="61" mass="7172">MHTIFHRAHTNFANGLAKINTDWDDEMLYQNARKILIGVWQNIVYGEYLPLIIGQPAMKYH</sequence>
<evidence type="ECO:0000256" key="2">
    <source>
        <dbReference type="ARBA" id="ARBA00022525"/>
    </source>
</evidence>
<gene>
    <name evidence="4" type="ORF">DPMN_058975</name>
</gene>
<dbReference type="AlphaFoldDB" id="A0A9D4HGS4"/>
<dbReference type="GO" id="GO:0005576">
    <property type="term" value="C:extracellular region"/>
    <property type="evidence" value="ECO:0007669"/>
    <property type="project" value="UniProtKB-SubCell"/>
</dbReference>
<protein>
    <submittedName>
        <fullName evidence="4">Uncharacterized protein</fullName>
    </submittedName>
</protein>
<comment type="subcellular location">
    <subcellularLocation>
        <location evidence="1">Secreted</location>
    </subcellularLocation>
</comment>
<accession>A0A9D4HGS4</accession>
<reference evidence="4" key="2">
    <citation type="submission" date="2020-11" db="EMBL/GenBank/DDBJ databases">
        <authorList>
            <person name="McCartney M.A."/>
            <person name="Auch B."/>
            <person name="Kono T."/>
            <person name="Mallez S."/>
            <person name="Becker A."/>
            <person name="Gohl D.M."/>
            <person name="Silverstein K.A.T."/>
            <person name="Koren S."/>
            <person name="Bechman K.B."/>
            <person name="Herman A."/>
            <person name="Abrahante J.E."/>
            <person name="Garbe J."/>
        </authorList>
    </citation>
    <scope>NUCLEOTIDE SEQUENCE</scope>
    <source>
        <strain evidence="4">Duluth1</strain>
        <tissue evidence="4">Whole animal</tissue>
    </source>
</reference>
<dbReference type="PANTHER" id="PTHR11475">
    <property type="entry name" value="OXIDASE/PEROXIDASE"/>
    <property type="match status" value="1"/>
</dbReference>
<dbReference type="InterPro" id="IPR019791">
    <property type="entry name" value="Haem_peroxidase_animal"/>
</dbReference>
<dbReference type="Pfam" id="PF03098">
    <property type="entry name" value="An_peroxidase"/>
    <property type="match status" value="1"/>
</dbReference>
<dbReference type="GO" id="GO:0006979">
    <property type="term" value="P:response to oxidative stress"/>
    <property type="evidence" value="ECO:0007669"/>
    <property type="project" value="InterPro"/>
</dbReference>
<dbReference type="InterPro" id="IPR037120">
    <property type="entry name" value="Haem_peroxidase_sf_animal"/>
</dbReference>
<evidence type="ECO:0000313" key="4">
    <source>
        <dbReference type="EMBL" id="KAH3716256.1"/>
    </source>
</evidence>
<organism evidence="4 5">
    <name type="scientific">Dreissena polymorpha</name>
    <name type="common">Zebra mussel</name>
    <name type="synonym">Mytilus polymorpha</name>
    <dbReference type="NCBI Taxonomy" id="45954"/>
    <lineage>
        <taxon>Eukaryota</taxon>
        <taxon>Metazoa</taxon>
        <taxon>Spiralia</taxon>
        <taxon>Lophotrochozoa</taxon>
        <taxon>Mollusca</taxon>
        <taxon>Bivalvia</taxon>
        <taxon>Autobranchia</taxon>
        <taxon>Heteroconchia</taxon>
        <taxon>Euheterodonta</taxon>
        <taxon>Imparidentia</taxon>
        <taxon>Neoheterodontei</taxon>
        <taxon>Myida</taxon>
        <taxon>Dreissenoidea</taxon>
        <taxon>Dreissenidae</taxon>
        <taxon>Dreissena</taxon>
    </lineage>
</organism>
<name>A0A9D4HGS4_DREPO</name>
<proteinExistence type="predicted"/>
<dbReference type="GO" id="GO:0020037">
    <property type="term" value="F:heme binding"/>
    <property type="evidence" value="ECO:0007669"/>
    <property type="project" value="InterPro"/>
</dbReference>
<keyword evidence="3" id="KW-0325">Glycoprotein</keyword>